<accession>A0A1D8TWR2</accession>
<proteinExistence type="inferred from homology"/>
<protein>
    <submittedName>
        <fullName evidence="4">Phage tail protein</fullName>
    </submittedName>
</protein>
<dbReference type="STRING" id="1458985.BJP34_23965"/>
<reference evidence="5" key="1">
    <citation type="submission" date="2016-10" db="EMBL/GenBank/DDBJ databases">
        <title>Comparative genomics uncovers the prolific and rare metabolic potential of the cyanobacterial genus Moorea.</title>
        <authorList>
            <person name="Leao T."/>
            <person name="Castelao G."/>
            <person name="Korobeynikov A."/>
            <person name="Monroe E.A."/>
            <person name="Podell S."/>
            <person name="Glukhov E."/>
            <person name="Allen E."/>
            <person name="Gerwick W.H."/>
            <person name="Gerwick L."/>
        </authorList>
    </citation>
    <scope>NUCLEOTIDE SEQUENCE [LARGE SCALE GENOMIC DNA]</scope>
    <source>
        <strain evidence="5">PAL-8-15-08-1</strain>
    </source>
</reference>
<dbReference type="Gene3D" id="3.40.50.11780">
    <property type="match status" value="1"/>
</dbReference>
<dbReference type="InterPro" id="IPR035089">
    <property type="entry name" value="Phage_sheath_subtilisin"/>
</dbReference>
<sequence length="385" mass="42230">MVTSQQLTPGVYREEIFPKPAPGLFTGVPVFLGFAETGPINSPQSLTLWSQFTETFGQPLADGYLAYAVRGFFENGGSLCLVVRLEDTVSITEALGGPGDDSGGLGAIASLNEIDLVCVPDLMRGNPDQDEVLRMQNVILEHCDLLGDRFAILDSLPPVAVQVTQSLERVTEQRSKLQGKNGALYYPWIKAENGPDWMPPCGHIAGVYARSDQQFGVHKAPANETIEGIVDLKFNLTNREQDILNPLGVNCLRAFPGRGIRVWGARTLSDEANWIYVNVKRLFLTVGRWLELNLANLAFEPNELKLWVRIERELTAYFEDLLQQGALKGPTEQTAFYIKCDAETNPPEVREAGMVVTEIGLAPAIPSEFITVRIILGASGVKVAT</sequence>
<dbReference type="InterPro" id="IPR052042">
    <property type="entry name" value="Tail_sheath_structural"/>
</dbReference>
<dbReference type="Proteomes" id="UP000177870">
    <property type="component" value="Chromosome"/>
</dbReference>
<evidence type="ECO:0000313" key="5">
    <source>
        <dbReference type="Proteomes" id="UP000177870"/>
    </source>
</evidence>
<dbReference type="Pfam" id="PF04984">
    <property type="entry name" value="Phage_sheath_1"/>
    <property type="match status" value="1"/>
</dbReference>
<dbReference type="Pfam" id="PF17482">
    <property type="entry name" value="Phage_sheath_1C"/>
    <property type="match status" value="1"/>
</dbReference>
<comment type="similarity">
    <text evidence="1">Belongs to the myoviridae tail sheath protein family.</text>
</comment>
<evidence type="ECO:0000259" key="3">
    <source>
        <dbReference type="Pfam" id="PF17482"/>
    </source>
</evidence>
<feature type="domain" description="Tail sheath protein subtilisin-like" evidence="2">
    <location>
        <begin position="114"/>
        <end position="268"/>
    </location>
</feature>
<dbReference type="PANTHER" id="PTHR35861:SF1">
    <property type="entry name" value="PHAGE TAIL SHEATH PROTEIN"/>
    <property type="match status" value="1"/>
</dbReference>
<dbReference type="RefSeq" id="WP_070394511.1">
    <property type="nucleotide sequence ID" value="NZ_CP017599.1"/>
</dbReference>
<dbReference type="PANTHER" id="PTHR35861">
    <property type="match status" value="1"/>
</dbReference>
<organism evidence="4 5">
    <name type="scientific">Moorena producens PAL-8-15-08-1</name>
    <dbReference type="NCBI Taxonomy" id="1458985"/>
    <lineage>
        <taxon>Bacteria</taxon>
        <taxon>Bacillati</taxon>
        <taxon>Cyanobacteriota</taxon>
        <taxon>Cyanophyceae</taxon>
        <taxon>Coleofasciculales</taxon>
        <taxon>Coleofasciculaceae</taxon>
        <taxon>Moorena</taxon>
    </lineage>
</organism>
<evidence type="ECO:0000256" key="1">
    <source>
        <dbReference type="ARBA" id="ARBA00008005"/>
    </source>
</evidence>
<dbReference type="OrthoDB" id="9767864at2"/>
<gene>
    <name evidence="4" type="ORF">BJP34_23965</name>
</gene>
<dbReference type="AlphaFoldDB" id="A0A1D8TWR2"/>
<dbReference type="EMBL" id="CP017599">
    <property type="protein sequence ID" value="AOX02087.1"/>
    <property type="molecule type" value="Genomic_DNA"/>
</dbReference>
<dbReference type="InterPro" id="IPR020287">
    <property type="entry name" value="Tail_sheath_C"/>
</dbReference>
<dbReference type="KEGG" id="mpro:BJP34_23965"/>
<evidence type="ECO:0000313" key="4">
    <source>
        <dbReference type="EMBL" id="AOX02087.1"/>
    </source>
</evidence>
<name>A0A1D8TWR2_9CYAN</name>
<evidence type="ECO:0000259" key="2">
    <source>
        <dbReference type="Pfam" id="PF04984"/>
    </source>
</evidence>
<feature type="domain" description="Tail sheath protein C-terminal" evidence="3">
    <location>
        <begin position="272"/>
        <end position="374"/>
    </location>
</feature>